<accession>A0ABP0JRZ3</accession>
<dbReference type="Gene3D" id="1.25.40.20">
    <property type="entry name" value="Ankyrin repeat-containing domain"/>
    <property type="match status" value="3"/>
</dbReference>
<sequence length="733" mass="81198">PSRARRFAQERTICSTMGSKVSCLEPSAPNGGIPEAAEGISSSSQNCHHHHRFPRLGSQESLEQELGPTVSQQLGRQVGLGRQQSPTGLSHRQVTETSHLSRQLSPPSQMIRKNSITSGSSWMATRWINALDRPTDFARARVELVMDYPMWLMPAEELVNLRGPLQPHHELVKSGKLVKWGEGRKRKVVLISHQWAGKRHPDPYMDQISVLQDLLLEMAAGRVKVRKDLIAEMMGSNVALPSEEEQHRCMEWDIWYDFFGIPQVDDRGCVACIPELQAAVDSIPAYCDAADYVIILAPTVKHADTGALMNYATWGTRGWCRVERTATALSAKEKPLLVVTKANSIFPSSGAEWIQSWPHDGDFTVEEDRQTVETLTKQLLELKCAYMLQSGDMHRWRFYKALTAKILRARAVRPSQRKSLSEGFQKQEIIDSFQVNYHFNSIYFNEGLTSLMLACIEGCTQTVQLLIDSKAEVNATWKGSIREVQLEGTHTALSISAAFSTSEVAACLLNAGAKHDASRDNQGNSLIGIAALFGNYEVIPVLADMGMDIHRANLRGDSPMICAVLTQNPQVVKTLADLRADPNQKSTLGQSPLSISVLQGLERHAAYLLEAQADPNVQPSTWAATDRSAQVRRLETLSDFTIRTIDSSRKSSRNSTNQIRSVLSVLSGGTPLQVAAMNGNWPLVQLLLRWKADPSKTTPSVQSTALELAEDYGHSDLLMRLTGAIASVDYFYT</sequence>
<comment type="caution">
    <text evidence="5">The sequence shown here is derived from an EMBL/GenBank/DDBJ whole genome shotgun (WGS) entry which is preliminary data.</text>
</comment>
<dbReference type="EMBL" id="CAXAMN010006191">
    <property type="protein sequence ID" value="CAK9016822.1"/>
    <property type="molecule type" value="Genomic_DNA"/>
</dbReference>
<name>A0ABP0JRZ3_9DINO</name>
<evidence type="ECO:0000313" key="5">
    <source>
        <dbReference type="EMBL" id="CAK9016822.1"/>
    </source>
</evidence>
<dbReference type="PANTHER" id="PTHR24198">
    <property type="entry name" value="ANKYRIN REPEAT AND PROTEIN KINASE DOMAIN-CONTAINING PROTEIN"/>
    <property type="match status" value="1"/>
</dbReference>
<gene>
    <name evidence="5" type="ORF">CCMP2556_LOCUS12643</name>
</gene>
<dbReference type="InterPro" id="IPR036770">
    <property type="entry name" value="Ankyrin_rpt-contain_sf"/>
</dbReference>
<dbReference type="PROSITE" id="PS50297">
    <property type="entry name" value="ANK_REP_REGION"/>
    <property type="match status" value="2"/>
</dbReference>
<feature type="repeat" description="ANK" evidence="3">
    <location>
        <begin position="667"/>
        <end position="699"/>
    </location>
</feature>
<keyword evidence="6" id="KW-1185">Reference proteome</keyword>
<dbReference type="PROSITE" id="PS50088">
    <property type="entry name" value="ANK_REPEAT"/>
    <property type="match status" value="2"/>
</dbReference>
<dbReference type="SUPFAM" id="SSF48403">
    <property type="entry name" value="Ankyrin repeat"/>
    <property type="match status" value="1"/>
</dbReference>
<evidence type="ECO:0000256" key="2">
    <source>
        <dbReference type="ARBA" id="ARBA00023043"/>
    </source>
</evidence>
<feature type="region of interest" description="Disordered" evidence="4">
    <location>
        <begin position="77"/>
        <end position="114"/>
    </location>
</feature>
<evidence type="ECO:0000256" key="1">
    <source>
        <dbReference type="ARBA" id="ARBA00022737"/>
    </source>
</evidence>
<dbReference type="Proteomes" id="UP001642484">
    <property type="component" value="Unassembled WGS sequence"/>
</dbReference>
<evidence type="ECO:0000313" key="6">
    <source>
        <dbReference type="Proteomes" id="UP001642484"/>
    </source>
</evidence>
<proteinExistence type="predicted"/>
<feature type="region of interest" description="Disordered" evidence="4">
    <location>
        <begin position="25"/>
        <end position="52"/>
    </location>
</feature>
<organism evidence="5 6">
    <name type="scientific">Durusdinium trenchii</name>
    <dbReference type="NCBI Taxonomy" id="1381693"/>
    <lineage>
        <taxon>Eukaryota</taxon>
        <taxon>Sar</taxon>
        <taxon>Alveolata</taxon>
        <taxon>Dinophyceae</taxon>
        <taxon>Suessiales</taxon>
        <taxon>Symbiodiniaceae</taxon>
        <taxon>Durusdinium</taxon>
    </lineage>
</organism>
<feature type="repeat" description="ANK" evidence="3">
    <location>
        <begin position="446"/>
        <end position="478"/>
    </location>
</feature>
<evidence type="ECO:0000256" key="3">
    <source>
        <dbReference type="PROSITE-ProRule" id="PRU00023"/>
    </source>
</evidence>
<reference evidence="5 6" key="1">
    <citation type="submission" date="2024-02" db="EMBL/GenBank/DDBJ databases">
        <authorList>
            <person name="Chen Y."/>
            <person name="Shah S."/>
            <person name="Dougan E. K."/>
            <person name="Thang M."/>
            <person name="Chan C."/>
        </authorList>
    </citation>
    <scope>NUCLEOTIDE SEQUENCE [LARGE SCALE GENOMIC DNA]</scope>
</reference>
<dbReference type="InterPro" id="IPR002110">
    <property type="entry name" value="Ankyrin_rpt"/>
</dbReference>
<dbReference type="SMART" id="SM00248">
    <property type="entry name" value="ANK"/>
    <property type="match status" value="7"/>
</dbReference>
<dbReference type="PANTHER" id="PTHR24198:SF165">
    <property type="entry name" value="ANKYRIN REPEAT-CONTAINING PROTEIN-RELATED"/>
    <property type="match status" value="1"/>
</dbReference>
<keyword evidence="2 3" id="KW-0040">ANK repeat</keyword>
<dbReference type="Pfam" id="PF12796">
    <property type="entry name" value="Ank_2"/>
    <property type="match status" value="1"/>
</dbReference>
<evidence type="ECO:0000256" key="4">
    <source>
        <dbReference type="SAM" id="MobiDB-lite"/>
    </source>
</evidence>
<feature type="compositionally biased region" description="Polar residues" evidence="4">
    <location>
        <begin position="86"/>
        <end position="114"/>
    </location>
</feature>
<feature type="non-terminal residue" evidence="5">
    <location>
        <position position="1"/>
    </location>
</feature>
<protein>
    <submittedName>
        <fullName evidence="5">Uncharacterized protein</fullName>
    </submittedName>
</protein>
<keyword evidence="1" id="KW-0677">Repeat</keyword>
<dbReference type="Pfam" id="PF00023">
    <property type="entry name" value="Ank"/>
    <property type="match status" value="2"/>
</dbReference>